<dbReference type="GO" id="GO:0004518">
    <property type="term" value="F:nuclease activity"/>
    <property type="evidence" value="ECO:0007669"/>
    <property type="project" value="InterPro"/>
</dbReference>
<dbReference type="InterPro" id="IPR036104">
    <property type="entry name" value="BFN_sf"/>
</dbReference>
<dbReference type="EMBL" id="CP036278">
    <property type="protein sequence ID" value="QDU57840.1"/>
    <property type="molecule type" value="Genomic_DNA"/>
</dbReference>
<dbReference type="RefSeq" id="WP_145249244.1">
    <property type="nucleotide sequence ID" value="NZ_CP036278.1"/>
</dbReference>
<dbReference type="OrthoDB" id="9788698at2"/>
<dbReference type="InterPro" id="IPR003729">
    <property type="entry name" value="Bi_nuclease_dom"/>
</dbReference>
<evidence type="ECO:0000313" key="2">
    <source>
        <dbReference type="EMBL" id="QDU57840.1"/>
    </source>
</evidence>
<gene>
    <name evidence="2" type="ORF">Pan181_40630</name>
</gene>
<reference evidence="2 3" key="1">
    <citation type="submission" date="2019-02" db="EMBL/GenBank/DDBJ databases">
        <title>Deep-cultivation of Planctomycetes and their phenomic and genomic characterization uncovers novel biology.</title>
        <authorList>
            <person name="Wiegand S."/>
            <person name="Jogler M."/>
            <person name="Boedeker C."/>
            <person name="Pinto D."/>
            <person name="Vollmers J."/>
            <person name="Rivas-Marin E."/>
            <person name="Kohn T."/>
            <person name="Peeters S.H."/>
            <person name="Heuer A."/>
            <person name="Rast P."/>
            <person name="Oberbeckmann S."/>
            <person name="Bunk B."/>
            <person name="Jeske O."/>
            <person name="Meyerdierks A."/>
            <person name="Storesund J.E."/>
            <person name="Kallscheuer N."/>
            <person name="Luecker S."/>
            <person name="Lage O.M."/>
            <person name="Pohl T."/>
            <person name="Merkel B.J."/>
            <person name="Hornburger P."/>
            <person name="Mueller R.-W."/>
            <person name="Bruemmer F."/>
            <person name="Labrenz M."/>
            <person name="Spormann A.M."/>
            <person name="Op den Camp H."/>
            <person name="Overmann J."/>
            <person name="Amann R."/>
            <person name="Jetten M.S.M."/>
            <person name="Mascher T."/>
            <person name="Medema M.H."/>
            <person name="Devos D.P."/>
            <person name="Kaster A.-K."/>
            <person name="Ovreas L."/>
            <person name="Rohde M."/>
            <person name="Galperin M.Y."/>
            <person name="Jogler C."/>
        </authorList>
    </citation>
    <scope>NUCLEOTIDE SEQUENCE [LARGE SCALE GENOMIC DNA]</scope>
    <source>
        <strain evidence="2 3">Pan181</strain>
    </source>
</reference>
<evidence type="ECO:0000259" key="1">
    <source>
        <dbReference type="PROSITE" id="PS51658"/>
    </source>
</evidence>
<dbReference type="PANTHER" id="PTHR15160">
    <property type="entry name" value="VON HIPPEL-LINDAU PROTEIN"/>
    <property type="match status" value="1"/>
</dbReference>
<dbReference type="PROSITE" id="PS51658">
    <property type="entry name" value="BFN"/>
    <property type="match status" value="1"/>
</dbReference>
<protein>
    <recommendedName>
        <fullName evidence="1">BFN domain-containing protein</fullName>
    </recommendedName>
</protein>
<keyword evidence="3" id="KW-1185">Reference proteome</keyword>
<dbReference type="Proteomes" id="UP000315750">
    <property type="component" value="Chromosome"/>
</dbReference>
<proteinExistence type="predicted"/>
<dbReference type="Gene3D" id="3.10.690.10">
    <property type="entry name" value="Bifunctional nuclease domain"/>
    <property type="match status" value="1"/>
</dbReference>
<name>A0A518ASY1_9BACT</name>
<feature type="domain" description="BFN" evidence="1">
    <location>
        <begin position="2"/>
        <end position="135"/>
    </location>
</feature>
<dbReference type="PANTHER" id="PTHR15160:SF1">
    <property type="entry name" value="VON HIPPEL-LINDAU DISEASE TUMOR SUPPRESSOR"/>
    <property type="match status" value="1"/>
</dbReference>
<organism evidence="2 3">
    <name type="scientific">Aeoliella mucimassa</name>
    <dbReference type="NCBI Taxonomy" id="2527972"/>
    <lineage>
        <taxon>Bacteria</taxon>
        <taxon>Pseudomonadati</taxon>
        <taxon>Planctomycetota</taxon>
        <taxon>Planctomycetia</taxon>
        <taxon>Pirellulales</taxon>
        <taxon>Lacipirellulaceae</taxon>
        <taxon>Aeoliella</taxon>
    </lineage>
</organism>
<dbReference type="Pfam" id="PF02577">
    <property type="entry name" value="BFN_dom"/>
    <property type="match status" value="1"/>
</dbReference>
<evidence type="ECO:0000313" key="3">
    <source>
        <dbReference type="Proteomes" id="UP000315750"/>
    </source>
</evidence>
<dbReference type="SUPFAM" id="SSF103256">
    <property type="entry name" value="Hypothetical protein TM0160"/>
    <property type="match status" value="1"/>
</dbReference>
<sequence>MPVAMELSRIIISEINDSQVIYLKEVDGDRAFPILIGIFEATSIDRRVKNIDTPRPLTHDLLVGTVEAMGGEFQDVVISSLHEHTYYAQLRIRHEGELIEIDSRPSDAIAVAVTCDPPLPIYVAEEVFTEIENEG</sequence>
<accession>A0A518ASY1</accession>
<dbReference type="AlphaFoldDB" id="A0A518ASY1"/>
<dbReference type="KEGG" id="amuc:Pan181_40630"/>